<name>A0ABR2I0J8_9PEZI</name>
<evidence type="ECO:0008006" key="4">
    <source>
        <dbReference type="Google" id="ProtNLM"/>
    </source>
</evidence>
<evidence type="ECO:0000313" key="3">
    <source>
        <dbReference type="Proteomes" id="UP001390339"/>
    </source>
</evidence>
<keyword evidence="1" id="KW-0732">Signal</keyword>
<protein>
    <recommendedName>
        <fullName evidence="4">Secreted protein</fullName>
    </recommendedName>
</protein>
<evidence type="ECO:0000313" key="2">
    <source>
        <dbReference type="EMBL" id="KAK8855863.1"/>
    </source>
</evidence>
<reference evidence="2 3" key="1">
    <citation type="journal article" date="2024" name="IMA Fungus">
        <title>Apiospora arundinis, a panoply of carbohydrate-active enzymes and secondary metabolites.</title>
        <authorList>
            <person name="Sorensen T."/>
            <person name="Petersen C."/>
            <person name="Muurmann A.T."/>
            <person name="Christiansen J.V."/>
            <person name="Brundto M.L."/>
            <person name="Overgaard C.K."/>
            <person name="Boysen A.T."/>
            <person name="Wollenberg R.D."/>
            <person name="Larsen T.O."/>
            <person name="Sorensen J.L."/>
            <person name="Nielsen K.L."/>
            <person name="Sondergaard T.E."/>
        </authorList>
    </citation>
    <scope>NUCLEOTIDE SEQUENCE [LARGE SCALE GENOMIC DNA]</scope>
    <source>
        <strain evidence="2 3">AAU 773</strain>
    </source>
</reference>
<feature type="chain" id="PRO_5046971706" description="Secreted protein" evidence="1">
    <location>
        <begin position="21"/>
        <end position="116"/>
    </location>
</feature>
<gene>
    <name evidence="2" type="ORF">PGQ11_011775</name>
</gene>
<sequence length="116" mass="12773">MQFLSLASLAALTLAGFSAAQSDTEVGMVCPNLYGTSNPSKTDPNGWWITEHSMCDSIGGTLHANDIICCPKSDAKEDIVPYLNECNRKGGTMHWPFQYENTKHEIVPQGWRCPPK</sequence>
<proteinExistence type="predicted"/>
<keyword evidence="3" id="KW-1185">Reference proteome</keyword>
<comment type="caution">
    <text evidence="2">The sequence shown here is derived from an EMBL/GenBank/DDBJ whole genome shotgun (WGS) entry which is preliminary data.</text>
</comment>
<feature type="signal peptide" evidence="1">
    <location>
        <begin position="1"/>
        <end position="20"/>
    </location>
</feature>
<organism evidence="2 3">
    <name type="scientific">Apiospora arundinis</name>
    <dbReference type="NCBI Taxonomy" id="335852"/>
    <lineage>
        <taxon>Eukaryota</taxon>
        <taxon>Fungi</taxon>
        <taxon>Dikarya</taxon>
        <taxon>Ascomycota</taxon>
        <taxon>Pezizomycotina</taxon>
        <taxon>Sordariomycetes</taxon>
        <taxon>Xylariomycetidae</taxon>
        <taxon>Amphisphaeriales</taxon>
        <taxon>Apiosporaceae</taxon>
        <taxon>Apiospora</taxon>
    </lineage>
</organism>
<accession>A0ABR2I0J8</accession>
<dbReference type="EMBL" id="JAPCWZ010000007">
    <property type="protein sequence ID" value="KAK8855863.1"/>
    <property type="molecule type" value="Genomic_DNA"/>
</dbReference>
<dbReference type="Proteomes" id="UP001390339">
    <property type="component" value="Unassembled WGS sequence"/>
</dbReference>
<evidence type="ECO:0000256" key="1">
    <source>
        <dbReference type="SAM" id="SignalP"/>
    </source>
</evidence>